<feature type="compositionally biased region" description="Low complexity" evidence="1">
    <location>
        <begin position="224"/>
        <end position="234"/>
    </location>
</feature>
<dbReference type="Pfam" id="PF10336">
    <property type="entry name" value="DUF2420"/>
    <property type="match status" value="1"/>
</dbReference>
<protein>
    <submittedName>
        <fullName evidence="2">Uncharacterized protein</fullName>
    </submittedName>
</protein>
<feature type="region of interest" description="Disordered" evidence="1">
    <location>
        <begin position="456"/>
        <end position="593"/>
    </location>
</feature>
<feature type="compositionally biased region" description="Acidic residues" evidence="1">
    <location>
        <begin position="657"/>
        <end position="668"/>
    </location>
</feature>
<dbReference type="InterPro" id="IPR018822">
    <property type="entry name" value="UPF0646"/>
</dbReference>
<feature type="region of interest" description="Disordered" evidence="1">
    <location>
        <begin position="747"/>
        <end position="782"/>
    </location>
</feature>
<organism evidence="2">
    <name type="scientific">Melanopsichium pennsylvanicum 4</name>
    <dbReference type="NCBI Taxonomy" id="1398559"/>
    <lineage>
        <taxon>Eukaryota</taxon>
        <taxon>Fungi</taxon>
        <taxon>Dikarya</taxon>
        <taxon>Basidiomycota</taxon>
        <taxon>Ustilaginomycotina</taxon>
        <taxon>Ustilaginomycetes</taxon>
        <taxon>Ustilaginales</taxon>
        <taxon>Ustilaginaceae</taxon>
        <taxon>Melanopsichium</taxon>
    </lineage>
</organism>
<feature type="region of interest" description="Disordered" evidence="1">
    <location>
        <begin position="610"/>
        <end position="633"/>
    </location>
</feature>
<sequence length="782" mass="85368">MTSFMMGEDPDYDYEMDPQAVPAAFGASVEDTMDDVTSESMAMSDSGTYAEAVDKTGIDVDFQDSTNPDYETADLPAPFQASGSISSGQFENVDISGTVVSPSENQVYEVEAAHGVDFKAEVPYEALPEAPAISTDSAQVAIEPAAEANNERQEAFEQPHDHVGTSHAVYEEDEVDELRHDPEQSKSPNGVNLGHAFQEADQLEAEDKANGGASHEESGEGEEAQSGYENGADGFFQADDQQAAAVRVTFNGQDFVMWSSADIPAYLALPDKVQGSNQLHQDEELLEIEAPAIEVQQDVLWQPLDSLFASLREKKALGEFLEDSQELHLTFSDLDLHVAEDNLYCREITLDDLLQLHHGLGLATSLRIQVSERPRFITKYNELAQHVAGIFGNQLQHSSDDSEVEEVAYHQHRDGCTRKGEDSVNLEAKESSSASDTHQQTAAEKALGIHVTTAGVLGDDSGSGHATVQGEATKSTPSTRDVEQSIASPTHRLAVVPAERDITQHDEVAAEEAKEDAHEADELQSAEKPSHQGDSEQTAKDLDRLEVPVDVARERNRADEVGDYEGEAGQGRTARNGEGGAEGQEEQAVDFEAEPEEAVAAAYDAVGHGSAEEVGDQVEWEGEDAEGKGEYEDQEYADDAEYAGEEGEQTFYTTVNEDSDAEEDELEEPGQHLVEGTYHTEGHEYELTHPDETNDDHEGQQGKLYFPTTARIANISANESTLISLAFYHTEGSEDQIVEYIEEQGEGITNAQRKRGLIEDDDDAQYEEDGDYEAESKRVKVD</sequence>
<feature type="compositionally biased region" description="Polar residues" evidence="1">
    <location>
        <begin position="464"/>
        <end position="479"/>
    </location>
</feature>
<accession>A0A077R3P0</accession>
<feature type="compositionally biased region" description="Basic and acidic residues" evidence="1">
    <location>
        <begin position="411"/>
        <end position="430"/>
    </location>
</feature>
<feature type="compositionally biased region" description="Acidic residues" evidence="1">
    <location>
        <begin position="759"/>
        <end position="773"/>
    </location>
</feature>
<feature type="compositionally biased region" description="Polar residues" evidence="1">
    <location>
        <begin position="431"/>
        <end position="441"/>
    </location>
</feature>
<evidence type="ECO:0000256" key="1">
    <source>
        <dbReference type="SAM" id="MobiDB-lite"/>
    </source>
</evidence>
<proteinExistence type="predicted"/>
<feature type="compositionally biased region" description="Basic and acidic residues" evidence="1">
    <location>
        <begin position="678"/>
        <end position="700"/>
    </location>
</feature>
<feature type="compositionally biased region" description="Basic and acidic residues" evidence="1">
    <location>
        <begin position="498"/>
        <end position="521"/>
    </location>
</feature>
<feature type="compositionally biased region" description="Basic and acidic residues" evidence="1">
    <location>
        <begin position="528"/>
        <end position="560"/>
    </location>
</feature>
<name>A0A077R3P0_9BASI</name>
<feature type="compositionally biased region" description="Basic and acidic residues" evidence="1">
    <location>
        <begin position="205"/>
        <end position="218"/>
    </location>
</feature>
<feature type="region of interest" description="Disordered" evidence="1">
    <location>
        <begin position="411"/>
        <end position="441"/>
    </location>
</feature>
<feature type="compositionally biased region" description="Acidic residues" evidence="1">
    <location>
        <begin position="583"/>
        <end position="593"/>
    </location>
</feature>
<dbReference type="EMBL" id="HG529584">
    <property type="protein sequence ID" value="CDI53586.1"/>
    <property type="molecule type" value="Genomic_DNA"/>
</dbReference>
<feature type="region of interest" description="Disordered" evidence="1">
    <location>
        <begin position="653"/>
        <end position="704"/>
    </location>
</feature>
<evidence type="ECO:0000313" key="2">
    <source>
        <dbReference type="EMBL" id="CDI53586.1"/>
    </source>
</evidence>
<feature type="compositionally biased region" description="Acidic residues" evidence="1">
    <location>
        <begin position="613"/>
        <end position="624"/>
    </location>
</feature>
<reference evidence="2" key="1">
    <citation type="journal article" date="2014" name="Genome Biol. Evol.">
        <title>Gene Loss Rather Than Gene Gain Is Associated with a Host Jump from Monocots to Dicots in the Smut Fungus Melanopsichium pennsylvanicum.</title>
        <authorList>
            <person name="Sharma R."/>
            <person name="Mishra B."/>
            <person name="Runge F."/>
            <person name="Thines M."/>
        </authorList>
    </citation>
    <scope>NUCLEOTIDE SEQUENCE</scope>
    <source>
        <strain evidence="2">4</strain>
    </source>
</reference>
<dbReference type="AlphaFoldDB" id="A0A077R3P0"/>
<feature type="region of interest" description="Disordered" evidence="1">
    <location>
        <begin position="172"/>
        <end position="193"/>
    </location>
</feature>
<feature type="region of interest" description="Disordered" evidence="1">
    <location>
        <begin position="205"/>
        <end position="234"/>
    </location>
</feature>